<evidence type="ECO:0000313" key="1">
    <source>
        <dbReference type="EMBL" id="KAJ7323162.1"/>
    </source>
</evidence>
<gene>
    <name evidence="1" type="ORF">DFH08DRAFT_817741</name>
</gene>
<sequence length="208" mass="22548">MDMSPNNLPVCSKLDSTMWLQAIIWVISMTPTKQNIFMAMHSPYIQLVKEGKALVIQRGASMEIVSRNLHATASASKNAKYAWGFTLWEHCHADLQLCQGNLLSARAEYIRLFRGYLSLPCCAGVSAHGGIARRRSAAIITADSVAAPRLSARHGGAARQIAPRNGLKFECSSGGGKGPDRTPEIAYTNLLGVNRDVVTALEPKGEIK</sequence>
<reference evidence="1" key="1">
    <citation type="submission" date="2023-03" db="EMBL/GenBank/DDBJ databases">
        <title>Massive genome expansion in bonnet fungi (Mycena s.s.) driven by repeated elements and novel gene families across ecological guilds.</title>
        <authorList>
            <consortium name="Lawrence Berkeley National Laboratory"/>
            <person name="Harder C.B."/>
            <person name="Miyauchi S."/>
            <person name="Viragh M."/>
            <person name="Kuo A."/>
            <person name="Thoen E."/>
            <person name="Andreopoulos B."/>
            <person name="Lu D."/>
            <person name="Skrede I."/>
            <person name="Drula E."/>
            <person name="Henrissat B."/>
            <person name="Morin E."/>
            <person name="Kohler A."/>
            <person name="Barry K."/>
            <person name="LaButti K."/>
            <person name="Morin E."/>
            <person name="Salamov A."/>
            <person name="Lipzen A."/>
            <person name="Mereny Z."/>
            <person name="Hegedus B."/>
            <person name="Baldrian P."/>
            <person name="Stursova M."/>
            <person name="Weitz H."/>
            <person name="Taylor A."/>
            <person name="Grigoriev I.V."/>
            <person name="Nagy L.G."/>
            <person name="Martin F."/>
            <person name="Kauserud H."/>
        </authorList>
    </citation>
    <scope>NUCLEOTIDE SEQUENCE</scope>
    <source>
        <strain evidence="1">CBHHK002</strain>
    </source>
</reference>
<comment type="caution">
    <text evidence="1">The sequence shown here is derived from an EMBL/GenBank/DDBJ whole genome shotgun (WGS) entry which is preliminary data.</text>
</comment>
<dbReference type="Proteomes" id="UP001218218">
    <property type="component" value="Unassembled WGS sequence"/>
</dbReference>
<dbReference type="AlphaFoldDB" id="A0AAD7EH59"/>
<organism evidence="1 2">
    <name type="scientific">Mycena albidolilacea</name>
    <dbReference type="NCBI Taxonomy" id="1033008"/>
    <lineage>
        <taxon>Eukaryota</taxon>
        <taxon>Fungi</taxon>
        <taxon>Dikarya</taxon>
        <taxon>Basidiomycota</taxon>
        <taxon>Agaricomycotina</taxon>
        <taxon>Agaricomycetes</taxon>
        <taxon>Agaricomycetidae</taxon>
        <taxon>Agaricales</taxon>
        <taxon>Marasmiineae</taxon>
        <taxon>Mycenaceae</taxon>
        <taxon>Mycena</taxon>
    </lineage>
</organism>
<keyword evidence="2" id="KW-1185">Reference proteome</keyword>
<accession>A0AAD7EH59</accession>
<evidence type="ECO:0000313" key="2">
    <source>
        <dbReference type="Proteomes" id="UP001218218"/>
    </source>
</evidence>
<proteinExistence type="predicted"/>
<dbReference type="EMBL" id="JARIHO010000047">
    <property type="protein sequence ID" value="KAJ7323162.1"/>
    <property type="molecule type" value="Genomic_DNA"/>
</dbReference>
<name>A0AAD7EH59_9AGAR</name>
<protein>
    <submittedName>
        <fullName evidence="1">Uncharacterized protein</fullName>
    </submittedName>
</protein>